<dbReference type="AlphaFoldDB" id="A0A368VAP7"/>
<dbReference type="PANTHER" id="PTHR43665:SF1">
    <property type="entry name" value="ISOPENTENYL-DIPHOSPHATE DELTA-ISOMERASE"/>
    <property type="match status" value="1"/>
</dbReference>
<protein>
    <submittedName>
        <fullName evidence="1">Isopentenyl-diphosphate delta-isomerase</fullName>
    </submittedName>
</protein>
<evidence type="ECO:0000313" key="2">
    <source>
        <dbReference type="Proteomes" id="UP000252733"/>
    </source>
</evidence>
<dbReference type="EMBL" id="QPIZ01000004">
    <property type="protein sequence ID" value="RCW38307.1"/>
    <property type="molecule type" value="Genomic_DNA"/>
</dbReference>
<accession>A0A368VAP7</accession>
<gene>
    <name evidence="1" type="ORF">DFO77_10464</name>
</gene>
<dbReference type="Proteomes" id="UP000252733">
    <property type="component" value="Unassembled WGS sequence"/>
</dbReference>
<evidence type="ECO:0000313" key="1">
    <source>
        <dbReference type="EMBL" id="RCW38307.1"/>
    </source>
</evidence>
<dbReference type="InterPro" id="IPR011179">
    <property type="entry name" value="IPdP_isomerase"/>
</dbReference>
<dbReference type="GO" id="GO:0010181">
    <property type="term" value="F:FMN binding"/>
    <property type="evidence" value="ECO:0007669"/>
    <property type="project" value="InterPro"/>
</dbReference>
<keyword evidence="1" id="KW-0413">Isomerase</keyword>
<dbReference type="GO" id="GO:0004452">
    <property type="term" value="F:isopentenyl-diphosphate delta-isomerase activity"/>
    <property type="evidence" value="ECO:0007669"/>
    <property type="project" value="InterPro"/>
</dbReference>
<sequence length="330" mass="36157">MTDRKKDHIDLAFSSRTEATDADRRFHYEPMLAAHHNGQFDEFDFAGKTMKLPIWVSSMTGGTQRAGTINRNLATACGEFGMGMGLGSCRSLLDDDTHFPDFDVRRYMGKSAPLYANLGIAQIEKLIATGSEDKAEVLVHNLQADGLIIHVNPLQEAFQPEGDILKAPPIETIEAFLAKTDLSVIVKEVGQGMGPASLERLMALPLEAIEFGALGGTNFARLELSRVTGDKASHFDAFGRIGHTAAEMTGFINEIVAKRAAKCQQIIISGGITNVPDGWYLTQQSKLKAVFGMGSAFLKHAMDDYETLQTFVKQLRKALGIAQNFMRPIY</sequence>
<comment type="caution">
    <text evidence="1">The sequence shown here is derived from an EMBL/GenBank/DDBJ whole genome shotgun (WGS) entry which is preliminary data.</text>
</comment>
<reference evidence="1 2" key="1">
    <citation type="submission" date="2018-07" db="EMBL/GenBank/DDBJ databases">
        <title>Freshwater and sediment microbial communities from various areas in North America, analyzing microbe dynamics in response to fracking.</title>
        <authorList>
            <person name="Lamendella R."/>
        </authorList>
    </citation>
    <scope>NUCLEOTIDE SEQUENCE [LARGE SCALE GENOMIC DNA]</scope>
    <source>
        <strain evidence="1 2">160A</strain>
    </source>
</reference>
<dbReference type="GO" id="GO:0008299">
    <property type="term" value="P:isoprenoid biosynthetic process"/>
    <property type="evidence" value="ECO:0007669"/>
    <property type="project" value="InterPro"/>
</dbReference>
<keyword evidence="2" id="KW-1185">Reference proteome</keyword>
<dbReference type="PANTHER" id="PTHR43665">
    <property type="entry name" value="ISOPENTENYL-DIPHOSPHATE DELTA-ISOMERASE"/>
    <property type="match status" value="1"/>
</dbReference>
<dbReference type="SUPFAM" id="SSF51395">
    <property type="entry name" value="FMN-linked oxidoreductases"/>
    <property type="match status" value="1"/>
</dbReference>
<dbReference type="Gene3D" id="3.20.20.70">
    <property type="entry name" value="Aldolase class I"/>
    <property type="match status" value="1"/>
</dbReference>
<organism evidence="1 2">
    <name type="scientific">Marinilabilia salmonicolor</name>
    <dbReference type="NCBI Taxonomy" id="989"/>
    <lineage>
        <taxon>Bacteria</taxon>
        <taxon>Pseudomonadati</taxon>
        <taxon>Bacteroidota</taxon>
        <taxon>Bacteroidia</taxon>
        <taxon>Marinilabiliales</taxon>
        <taxon>Marinilabiliaceae</taxon>
        <taxon>Marinilabilia</taxon>
    </lineage>
</organism>
<dbReference type="RefSeq" id="WP_114436498.1">
    <property type="nucleotide sequence ID" value="NZ_QPIZ01000004.1"/>
</dbReference>
<dbReference type="InterPro" id="IPR013785">
    <property type="entry name" value="Aldolase_TIM"/>
</dbReference>
<proteinExistence type="predicted"/>
<name>A0A368VAP7_9BACT</name>